<keyword evidence="1" id="KW-1133">Transmembrane helix</keyword>
<dbReference type="OrthoDB" id="1523552at2"/>
<keyword evidence="1" id="KW-0812">Transmembrane</keyword>
<feature type="transmembrane region" description="Helical" evidence="1">
    <location>
        <begin position="49"/>
        <end position="72"/>
    </location>
</feature>
<organism evidence="2 3">
    <name type="scientific">Salinarimonas soli</name>
    <dbReference type="NCBI Taxonomy" id="1638099"/>
    <lineage>
        <taxon>Bacteria</taxon>
        <taxon>Pseudomonadati</taxon>
        <taxon>Pseudomonadota</taxon>
        <taxon>Alphaproteobacteria</taxon>
        <taxon>Hyphomicrobiales</taxon>
        <taxon>Salinarimonadaceae</taxon>
        <taxon>Salinarimonas</taxon>
    </lineage>
</organism>
<dbReference type="EMBL" id="VUOA01000028">
    <property type="protein sequence ID" value="KAA2236251.1"/>
    <property type="molecule type" value="Genomic_DNA"/>
</dbReference>
<dbReference type="RefSeq" id="WP_149819387.1">
    <property type="nucleotide sequence ID" value="NZ_VUOA01000028.1"/>
</dbReference>
<keyword evidence="3" id="KW-1185">Reference proteome</keyword>
<dbReference type="AlphaFoldDB" id="A0A5B2VB39"/>
<protein>
    <submittedName>
        <fullName evidence="2">DUF1499 domain-containing protein</fullName>
    </submittedName>
</protein>
<accession>A0A5B2VB39</accession>
<name>A0A5B2VB39_9HYPH</name>
<feature type="transmembrane region" description="Helical" evidence="1">
    <location>
        <begin position="20"/>
        <end position="37"/>
    </location>
</feature>
<sequence length="259" mass="28136">MRRLIIEEPVSRAALWAPRMGWFAVAVTVIAVVLLRSERVELLPGVVTLLLGFGFAALAGLLALAGFVRIWIEGRRGLGSALFGLLLAVAVLAWPAVLAARAVLLPAIIDVTTDVVDPPAFSRSQAAMRARDGTVPPEPPAETRTRQRLAYPRIASLTLDRPVDETFDLALKAAERRRLRIIERTRPGGRTGAGRIEAVDRTTVLRLPEDVTIRVRPLAEGTRLDVRSASRIGPHDVGSNAARIRTFLDTVSELALAEK</sequence>
<keyword evidence="1" id="KW-0472">Membrane</keyword>
<comment type="caution">
    <text evidence="2">The sequence shown here is derived from an EMBL/GenBank/DDBJ whole genome shotgun (WGS) entry which is preliminary data.</text>
</comment>
<reference evidence="2 3" key="2">
    <citation type="submission" date="2019-09" db="EMBL/GenBank/DDBJ databases">
        <authorList>
            <person name="Jin C."/>
        </authorList>
    </citation>
    <scope>NUCLEOTIDE SEQUENCE [LARGE SCALE GENOMIC DNA]</scope>
    <source>
        <strain evidence="2 3">BN140002</strain>
    </source>
</reference>
<dbReference type="Proteomes" id="UP000323142">
    <property type="component" value="Unassembled WGS sequence"/>
</dbReference>
<feature type="transmembrane region" description="Helical" evidence="1">
    <location>
        <begin position="78"/>
        <end position="100"/>
    </location>
</feature>
<reference evidence="2 3" key="1">
    <citation type="submission" date="2019-09" db="EMBL/GenBank/DDBJ databases">
        <title>Salinarimonas rosea gen. nov., sp. nov., a new member of the a-2 subgroup of the Proteobacteria.</title>
        <authorList>
            <person name="Liu J."/>
        </authorList>
    </citation>
    <scope>NUCLEOTIDE SEQUENCE [LARGE SCALE GENOMIC DNA]</scope>
    <source>
        <strain evidence="2 3">BN140002</strain>
    </source>
</reference>
<evidence type="ECO:0000313" key="3">
    <source>
        <dbReference type="Proteomes" id="UP000323142"/>
    </source>
</evidence>
<dbReference type="Pfam" id="PF07386">
    <property type="entry name" value="DUF1499"/>
    <property type="match status" value="1"/>
</dbReference>
<proteinExistence type="predicted"/>
<gene>
    <name evidence="2" type="ORF">F0L46_16215</name>
</gene>
<dbReference type="InterPro" id="IPR010865">
    <property type="entry name" value="DUF1499"/>
</dbReference>
<evidence type="ECO:0000313" key="2">
    <source>
        <dbReference type="EMBL" id="KAA2236251.1"/>
    </source>
</evidence>
<evidence type="ECO:0000256" key="1">
    <source>
        <dbReference type="SAM" id="Phobius"/>
    </source>
</evidence>